<evidence type="ECO:0000256" key="1">
    <source>
        <dbReference type="ARBA" id="ARBA00022574"/>
    </source>
</evidence>
<dbReference type="InterPro" id="IPR019775">
    <property type="entry name" value="WD40_repeat_CS"/>
</dbReference>
<dbReference type="InterPro" id="IPR020472">
    <property type="entry name" value="WD40_PAC1"/>
</dbReference>
<dbReference type="InterPro" id="IPR001680">
    <property type="entry name" value="WD40_rpt"/>
</dbReference>
<feature type="repeat" description="WD" evidence="3">
    <location>
        <begin position="58"/>
        <end position="99"/>
    </location>
</feature>
<dbReference type="SMART" id="SM00320">
    <property type="entry name" value="WD40"/>
    <property type="match status" value="3"/>
</dbReference>
<feature type="repeat" description="WD" evidence="3">
    <location>
        <begin position="16"/>
        <end position="57"/>
    </location>
</feature>
<evidence type="ECO:0008006" key="6">
    <source>
        <dbReference type="Google" id="ProtNLM"/>
    </source>
</evidence>
<evidence type="ECO:0000313" key="4">
    <source>
        <dbReference type="EMBL" id="GAA4418941.1"/>
    </source>
</evidence>
<sequence length="218" mass="24288">MLRIWDKNTGALTKTLTGHTLGVSSISLSADGSRLLSGSYDKTLRLWDAQTGRLLKTISGQSTRVLSVALSPDGHQLASTEWDNTFKLWDADTGTLLKTFTGYDGKVIAVAFTPDGKQLLSGSRDHTLRLWDAQTGNVITSVVSELPAKSWLFLDGGHQVLVITEANTLELREISTLNLVKEYENTGFFTDMTYQPPLTPDGRYEIYMYYRSAFLRKR</sequence>
<evidence type="ECO:0000256" key="2">
    <source>
        <dbReference type="ARBA" id="ARBA00022737"/>
    </source>
</evidence>
<feature type="repeat" description="WD" evidence="3">
    <location>
        <begin position="100"/>
        <end position="141"/>
    </location>
</feature>
<evidence type="ECO:0000256" key="3">
    <source>
        <dbReference type="PROSITE-ProRule" id="PRU00221"/>
    </source>
</evidence>
<dbReference type="Gene3D" id="2.130.10.10">
    <property type="entry name" value="YVTN repeat-like/Quinoprotein amine dehydrogenase"/>
    <property type="match status" value="1"/>
</dbReference>
<dbReference type="InterPro" id="IPR036322">
    <property type="entry name" value="WD40_repeat_dom_sf"/>
</dbReference>
<dbReference type="SUPFAM" id="SSF50978">
    <property type="entry name" value="WD40 repeat-like"/>
    <property type="match status" value="1"/>
</dbReference>
<name>A0ABP8KYM7_9BACT</name>
<dbReference type="PANTHER" id="PTHR19879">
    <property type="entry name" value="TRANSCRIPTION INITIATION FACTOR TFIID"/>
    <property type="match status" value="1"/>
</dbReference>
<keyword evidence="5" id="KW-1185">Reference proteome</keyword>
<dbReference type="PROSITE" id="PS50294">
    <property type="entry name" value="WD_REPEATS_REGION"/>
    <property type="match status" value="3"/>
</dbReference>
<dbReference type="PROSITE" id="PS50082">
    <property type="entry name" value="WD_REPEATS_2"/>
    <property type="match status" value="3"/>
</dbReference>
<dbReference type="Proteomes" id="UP001500936">
    <property type="component" value="Unassembled WGS sequence"/>
</dbReference>
<dbReference type="PANTHER" id="PTHR19879:SF9">
    <property type="entry name" value="TRANSCRIPTION INITIATION FACTOR TFIID SUBUNIT 5"/>
    <property type="match status" value="1"/>
</dbReference>
<dbReference type="CDD" id="cd00200">
    <property type="entry name" value="WD40"/>
    <property type="match status" value="1"/>
</dbReference>
<comment type="caution">
    <text evidence="4">The sequence shown here is derived from an EMBL/GenBank/DDBJ whole genome shotgun (WGS) entry which is preliminary data.</text>
</comment>
<dbReference type="Pfam" id="PF00400">
    <property type="entry name" value="WD40"/>
    <property type="match status" value="3"/>
</dbReference>
<keyword evidence="1 3" id="KW-0853">WD repeat</keyword>
<organism evidence="4 5">
    <name type="scientific">Nibrella viscosa</name>
    <dbReference type="NCBI Taxonomy" id="1084524"/>
    <lineage>
        <taxon>Bacteria</taxon>
        <taxon>Pseudomonadati</taxon>
        <taxon>Bacteroidota</taxon>
        <taxon>Cytophagia</taxon>
        <taxon>Cytophagales</taxon>
        <taxon>Spirosomataceae</taxon>
        <taxon>Nibrella</taxon>
    </lineage>
</organism>
<dbReference type="EMBL" id="BAABHB010000017">
    <property type="protein sequence ID" value="GAA4418941.1"/>
    <property type="molecule type" value="Genomic_DNA"/>
</dbReference>
<reference evidence="5" key="1">
    <citation type="journal article" date="2019" name="Int. J. Syst. Evol. Microbiol.">
        <title>The Global Catalogue of Microorganisms (GCM) 10K type strain sequencing project: providing services to taxonomists for standard genome sequencing and annotation.</title>
        <authorList>
            <consortium name="The Broad Institute Genomics Platform"/>
            <consortium name="The Broad Institute Genome Sequencing Center for Infectious Disease"/>
            <person name="Wu L."/>
            <person name="Ma J."/>
        </authorList>
    </citation>
    <scope>NUCLEOTIDE SEQUENCE [LARGE SCALE GENOMIC DNA]</scope>
    <source>
        <strain evidence="5">JCM 17925</strain>
    </source>
</reference>
<dbReference type="PRINTS" id="PR00320">
    <property type="entry name" value="GPROTEINBRPT"/>
</dbReference>
<gene>
    <name evidence="4" type="ORF">GCM10023187_52860</name>
</gene>
<protein>
    <recommendedName>
        <fullName evidence="6">WD domain-containing protein, G-beta repeat-containing protein</fullName>
    </recommendedName>
</protein>
<keyword evidence="2" id="KW-0677">Repeat</keyword>
<dbReference type="PROSITE" id="PS00678">
    <property type="entry name" value="WD_REPEATS_1"/>
    <property type="match status" value="2"/>
</dbReference>
<dbReference type="InterPro" id="IPR015943">
    <property type="entry name" value="WD40/YVTN_repeat-like_dom_sf"/>
</dbReference>
<evidence type="ECO:0000313" key="5">
    <source>
        <dbReference type="Proteomes" id="UP001500936"/>
    </source>
</evidence>
<proteinExistence type="predicted"/>
<accession>A0ABP8KYM7</accession>